<proteinExistence type="predicted"/>
<dbReference type="GO" id="GO:0016485">
    <property type="term" value="P:protein processing"/>
    <property type="evidence" value="ECO:0007669"/>
    <property type="project" value="InterPro"/>
</dbReference>
<dbReference type="GeneID" id="113429808"/>
<accession>A0A6J1W5I8</accession>
<dbReference type="Gene3D" id="3.40.630.10">
    <property type="entry name" value="Zn peptidases"/>
    <property type="match status" value="1"/>
</dbReference>
<feature type="non-terminal residue" evidence="2">
    <location>
        <position position="1"/>
    </location>
</feature>
<reference evidence="2" key="1">
    <citation type="submission" date="2025-08" db="UniProtKB">
        <authorList>
            <consortium name="RefSeq"/>
        </authorList>
    </citation>
    <scope>IDENTIFICATION</scope>
</reference>
<dbReference type="Proteomes" id="UP000504612">
    <property type="component" value="Unplaced"/>
</dbReference>
<evidence type="ECO:0000313" key="1">
    <source>
        <dbReference type="Proteomes" id="UP000504612"/>
    </source>
</evidence>
<dbReference type="AlphaFoldDB" id="A0A6J1W5I8"/>
<dbReference type="PANTHER" id="PTHR21092:SF0">
    <property type="entry name" value="NICASTRIN"/>
    <property type="match status" value="1"/>
</dbReference>
<dbReference type="GO" id="GO:0005886">
    <property type="term" value="C:plasma membrane"/>
    <property type="evidence" value="ECO:0007669"/>
    <property type="project" value="TreeGrafter"/>
</dbReference>
<name>A0A6J1W5I8_9SAUR</name>
<protein>
    <submittedName>
        <fullName evidence="2">Nicastrin-like</fullName>
    </submittedName>
</protein>
<dbReference type="GO" id="GO:0007220">
    <property type="term" value="P:Notch receptor processing"/>
    <property type="evidence" value="ECO:0007669"/>
    <property type="project" value="TreeGrafter"/>
</dbReference>
<sequence length="122" mass="13422">VVCDPLADYNVWNTVRQVNDSEKLDPKSVIIASARIDSHSFFWNVAPGAESAVASFVTLLAAAEAIHKIPDVQSLPKNIMFAFFQGVSSHLVFLISAAFETDLLIDGFVRSFMTFVCCLPRI</sequence>
<dbReference type="InterPro" id="IPR008710">
    <property type="entry name" value="Nicastrin"/>
</dbReference>
<organism evidence="1 2">
    <name type="scientific">Notechis scutatus</name>
    <name type="common">mainland tiger snake</name>
    <dbReference type="NCBI Taxonomy" id="8663"/>
    <lineage>
        <taxon>Eukaryota</taxon>
        <taxon>Metazoa</taxon>
        <taxon>Chordata</taxon>
        <taxon>Craniata</taxon>
        <taxon>Vertebrata</taxon>
        <taxon>Euteleostomi</taxon>
        <taxon>Lepidosauria</taxon>
        <taxon>Squamata</taxon>
        <taxon>Bifurcata</taxon>
        <taxon>Unidentata</taxon>
        <taxon>Episquamata</taxon>
        <taxon>Toxicofera</taxon>
        <taxon>Serpentes</taxon>
        <taxon>Colubroidea</taxon>
        <taxon>Elapidae</taxon>
        <taxon>Hydrophiinae</taxon>
        <taxon>Notechis</taxon>
    </lineage>
</organism>
<evidence type="ECO:0000313" key="2">
    <source>
        <dbReference type="RefSeq" id="XP_026548103.1"/>
    </source>
</evidence>
<dbReference type="Pfam" id="PF05450">
    <property type="entry name" value="Nicastrin"/>
    <property type="match status" value="1"/>
</dbReference>
<gene>
    <name evidence="2" type="primary">LOC113429808</name>
</gene>
<keyword evidence="1" id="KW-1185">Reference proteome</keyword>
<dbReference type="RefSeq" id="XP_026548103.1">
    <property type="nucleotide sequence ID" value="XM_026692318.1"/>
</dbReference>
<dbReference type="KEGG" id="nss:113429808"/>
<dbReference type="PANTHER" id="PTHR21092">
    <property type="entry name" value="NICASTRIN"/>
    <property type="match status" value="1"/>
</dbReference>